<name>A0A4Q1AVY5_9BACT</name>
<dbReference type="CDD" id="cd00130">
    <property type="entry name" value="PAS"/>
    <property type="match status" value="2"/>
</dbReference>
<dbReference type="InterPro" id="IPR003594">
    <property type="entry name" value="HATPase_dom"/>
</dbReference>
<keyword evidence="3" id="KW-0597">Phosphoprotein</keyword>
<sequence>MINEDIEKIKKNNEELLEIINNSWDGIGIIDSNSKLIYVNNAFMPILGFQKNELIKHQLISFMENKYIDSFLELLKPIEKDKKYKAEIDIACIRKDQQKVYLKITISSMINKNLFVINTKDITSSISDEQIIDDYVVSMHTDLHGHILKVSKAFLDLFDFTKEDIIAKHFSKIIHKDINPIVIENINKSLQTYQESDGKIKVKNKRNKAIWLNFKAKAIFNKYGDITAYTYLFFDITNEVTLNDEKDILNKQVEVSKEEILQKNRLLQEQSKLSIMSETLRRLSHEWRQPLNFISIQAQKLELTYAMGETPSNEDIIDSLNKIKNEATNLSNTIENFQNFLRPKKDKDKLVLKELFSELLNKFKKSNKNIELNISQDNQLTFFSYKQDFELLFNNILKNSVENIEKNSILNSKIDIMSHFENGRLYINFIDNAGGIEDSIINKVFEPYFSTKEEKNGVGLGLYITKMIVNLHLNGIITAISSNNTTTIKISIPIEEEDFIK</sequence>
<dbReference type="EC" id="2.7.13.3" evidence="2"/>
<gene>
    <name evidence="12" type="ORF">CP965_02545</name>
</gene>
<dbReference type="InterPro" id="IPR035965">
    <property type="entry name" value="PAS-like_dom_sf"/>
</dbReference>
<evidence type="ECO:0000313" key="13">
    <source>
        <dbReference type="Proteomes" id="UP000289718"/>
    </source>
</evidence>
<dbReference type="PANTHER" id="PTHR43065">
    <property type="entry name" value="SENSOR HISTIDINE KINASE"/>
    <property type="match status" value="1"/>
</dbReference>
<evidence type="ECO:0000256" key="9">
    <source>
        <dbReference type="SAM" id="Coils"/>
    </source>
</evidence>
<dbReference type="PRINTS" id="PR00344">
    <property type="entry name" value="BCTRLSENSOR"/>
</dbReference>
<dbReference type="GO" id="GO:0000155">
    <property type="term" value="F:phosphorelay sensor kinase activity"/>
    <property type="evidence" value="ECO:0007669"/>
    <property type="project" value="InterPro"/>
</dbReference>
<dbReference type="SMART" id="SM00091">
    <property type="entry name" value="PAS"/>
    <property type="match status" value="2"/>
</dbReference>
<dbReference type="SUPFAM" id="SSF47384">
    <property type="entry name" value="Homodimeric domain of signal transducing histidine kinase"/>
    <property type="match status" value="1"/>
</dbReference>
<dbReference type="GO" id="GO:0005524">
    <property type="term" value="F:ATP binding"/>
    <property type="evidence" value="ECO:0007669"/>
    <property type="project" value="UniProtKB-KW"/>
</dbReference>
<dbReference type="SUPFAM" id="SSF55785">
    <property type="entry name" value="PYP-like sensor domain (PAS domain)"/>
    <property type="match status" value="2"/>
</dbReference>
<dbReference type="InterPro" id="IPR000014">
    <property type="entry name" value="PAS"/>
</dbReference>
<dbReference type="PROSITE" id="PS50112">
    <property type="entry name" value="PAS"/>
    <property type="match status" value="2"/>
</dbReference>
<dbReference type="SUPFAM" id="SSF55874">
    <property type="entry name" value="ATPase domain of HSP90 chaperone/DNA topoisomerase II/histidine kinase"/>
    <property type="match status" value="1"/>
</dbReference>
<dbReference type="Pfam" id="PF02518">
    <property type="entry name" value="HATPase_c"/>
    <property type="match status" value="1"/>
</dbReference>
<comment type="catalytic activity">
    <reaction evidence="1">
        <text>ATP + protein L-histidine = ADP + protein N-phospho-L-histidine.</text>
        <dbReference type="EC" id="2.7.13.3"/>
    </reaction>
</comment>
<dbReference type="PANTHER" id="PTHR43065:SF46">
    <property type="entry name" value="C4-DICARBOXYLATE TRANSPORT SENSOR PROTEIN DCTB"/>
    <property type="match status" value="1"/>
</dbReference>
<evidence type="ECO:0000256" key="8">
    <source>
        <dbReference type="ARBA" id="ARBA00023012"/>
    </source>
</evidence>
<dbReference type="CDD" id="cd00082">
    <property type="entry name" value="HisKA"/>
    <property type="match status" value="1"/>
</dbReference>
<dbReference type="InterPro" id="IPR003661">
    <property type="entry name" value="HisK_dim/P_dom"/>
</dbReference>
<dbReference type="InterPro" id="IPR036890">
    <property type="entry name" value="HATPase_C_sf"/>
</dbReference>
<keyword evidence="7" id="KW-0067">ATP-binding</keyword>
<feature type="domain" description="PAS" evidence="11">
    <location>
        <begin position="142"/>
        <end position="193"/>
    </location>
</feature>
<keyword evidence="6" id="KW-0418">Kinase</keyword>
<dbReference type="SMART" id="SM00387">
    <property type="entry name" value="HATPase_c"/>
    <property type="match status" value="1"/>
</dbReference>
<evidence type="ECO:0000256" key="6">
    <source>
        <dbReference type="ARBA" id="ARBA00022777"/>
    </source>
</evidence>
<evidence type="ECO:0000259" key="10">
    <source>
        <dbReference type="PROSITE" id="PS50109"/>
    </source>
</evidence>
<keyword evidence="8" id="KW-0902">Two-component regulatory system</keyword>
<keyword evidence="5" id="KW-0547">Nucleotide-binding</keyword>
<feature type="domain" description="Histidine kinase" evidence="10">
    <location>
        <begin position="282"/>
        <end position="496"/>
    </location>
</feature>
<organism evidence="12 13">
    <name type="scientific">Halarcobacter mediterraneus</name>
    <dbReference type="NCBI Taxonomy" id="2023153"/>
    <lineage>
        <taxon>Bacteria</taxon>
        <taxon>Pseudomonadati</taxon>
        <taxon>Campylobacterota</taxon>
        <taxon>Epsilonproteobacteria</taxon>
        <taxon>Campylobacterales</taxon>
        <taxon>Arcobacteraceae</taxon>
        <taxon>Halarcobacter</taxon>
    </lineage>
</organism>
<accession>A0A4Q1AVY5</accession>
<evidence type="ECO:0000313" key="12">
    <source>
        <dbReference type="EMBL" id="RXK14344.1"/>
    </source>
</evidence>
<dbReference type="Gene3D" id="3.30.450.20">
    <property type="entry name" value="PAS domain"/>
    <property type="match status" value="2"/>
</dbReference>
<reference evidence="12 13" key="1">
    <citation type="submission" date="2017-09" db="EMBL/GenBank/DDBJ databases">
        <title>Genomics of the genus Arcobacter.</title>
        <authorList>
            <person name="Perez-Cataluna A."/>
            <person name="Figueras M.J."/>
            <person name="Salas-Masso N."/>
        </authorList>
    </citation>
    <scope>NUCLEOTIDE SEQUENCE [LARGE SCALE GENOMIC DNA]</scope>
    <source>
        <strain evidence="12 13">F156-34</strain>
    </source>
</reference>
<dbReference type="Proteomes" id="UP000289718">
    <property type="component" value="Unassembled WGS sequence"/>
</dbReference>
<dbReference type="AlphaFoldDB" id="A0A4Q1AVY5"/>
<evidence type="ECO:0000256" key="5">
    <source>
        <dbReference type="ARBA" id="ARBA00022741"/>
    </source>
</evidence>
<dbReference type="InterPro" id="IPR005467">
    <property type="entry name" value="His_kinase_dom"/>
</dbReference>
<protein>
    <recommendedName>
        <fullName evidence="2">histidine kinase</fullName>
        <ecNumber evidence="2">2.7.13.3</ecNumber>
    </recommendedName>
</protein>
<dbReference type="EMBL" id="NXIE01000001">
    <property type="protein sequence ID" value="RXK14344.1"/>
    <property type="molecule type" value="Genomic_DNA"/>
</dbReference>
<dbReference type="OrthoDB" id="9795133at2"/>
<dbReference type="Pfam" id="PF13426">
    <property type="entry name" value="PAS_9"/>
    <property type="match status" value="2"/>
</dbReference>
<dbReference type="InterPro" id="IPR036097">
    <property type="entry name" value="HisK_dim/P_sf"/>
</dbReference>
<comment type="caution">
    <text evidence="12">The sequence shown here is derived from an EMBL/GenBank/DDBJ whole genome shotgun (WGS) entry which is preliminary data.</text>
</comment>
<dbReference type="InterPro" id="IPR004358">
    <property type="entry name" value="Sig_transdc_His_kin-like_C"/>
</dbReference>
<dbReference type="Gene3D" id="1.10.287.130">
    <property type="match status" value="1"/>
</dbReference>
<dbReference type="Gene3D" id="3.30.565.10">
    <property type="entry name" value="Histidine kinase-like ATPase, C-terminal domain"/>
    <property type="match status" value="1"/>
</dbReference>
<evidence type="ECO:0000256" key="7">
    <source>
        <dbReference type="ARBA" id="ARBA00022840"/>
    </source>
</evidence>
<dbReference type="PROSITE" id="PS50109">
    <property type="entry name" value="HIS_KIN"/>
    <property type="match status" value="1"/>
</dbReference>
<keyword evidence="4" id="KW-0808">Transferase</keyword>
<keyword evidence="13" id="KW-1185">Reference proteome</keyword>
<evidence type="ECO:0000256" key="2">
    <source>
        <dbReference type="ARBA" id="ARBA00012438"/>
    </source>
</evidence>
<evidence type="ECO:0000256" key="1">
    <source>
        <dbReference type="ARBA" id="ARBA00000085"/>
    </source>
</evidence>
<evidence type="ECO:0000256" key="4">
    <source>
        <dbReference type="ARBA" id="ARBA00022679"/>
    </source>
</evidence>
<evidence type="ECO:0000259" key="11">
    <source>
        <dbReference type="PROSITE" id="PS50112"/>
    </source>
</evidence>
<proteinExistence type="predicted"/>
<dbReference type="NCBIfam" id="TIGR00229">
    <property type="entry name" value="sensory_box"/>
    <property type="match status" value="2"/>
</dbReference>
<keyword evidence="9" id="KW-0175">Coiled coil</keyword>
<feature type="domain" description="PAS" evidence="11">
    <location>
        <begin position="12"/>
        <end position="82"/>
    </location>
</feature>
<feature type="coiled-coil region" evidence="9">
    <location>
        <begin position="313"/>
        <end position="340"/>
    </location>
</feature>
<dbReference type="RefSeq" id="WP_129060468.1">
    <property type="nucleotide sequence ID" value="NZ_NXIE01000001.1"/>
</dbReference>
<evidence type="ECO:0000256" key="3">
    <source>
        <dbReference type="ARBA" id="ARBA00022553"/>
    </source>
</evidence>